<evidence type="ECO:0000313" key="1">
    <source>
        <dbReference type="EMBL" id="KAL2065570.1"/>
    </source>
</evidence>
<evidence type="ECO:0000313" key="2">
    <source>
        <dbReference type="Proteomes" id="UP001595075"/>
    </source>
</evidence>
<organism evidence="1 2">
    <name type="scientific">Oculimacula yallundae</name>
    <dbReference type="NCBI Taxonomy" id="86028"/>
    <lineage>
        <taxon>Eukaryota</taxon>
        <taxon>Fungi</taxon>
        <taxon>Dikarya</taxon>
        <taxon>Ascomycota</taxon>
        <taxon>Pezizomycotina</taxon>
        <taxon>Leotiomycetes</taxon>
        <taxon>Helotiales</taxon>
        <taxon>Ploettnerulaceae</taxon>
        <taxon>Oculimacula</taxon>
    </lineage>
</organism>
<reference evidence="1 2" key="1">
    <citation type="journal article" date="2024" name="Commun. Biol.">
        <title>Comparative genomic analysis of thermophilic fungi reveals convergent evolutionary adaptations and gene losses.</title>
        <authorList>
            <person name="Steindorff A.S."/>
            <person name="Aguilar-Pontes M.V."/>
            <person name="Robinson A.J."/>
            <person name="Andreopoulos B."/>
            <person name="LaButti K."/>
            <person name="Kuo A."/>
            <person name="Mondo S."/>
            <person name="Riley R."/>
            <person name="Otillar R."/>
            <person name="Haridas S."/>
            <person name="Lipzen A."/>
            <person name="Grimwood J."/>
            <person name="Schmutz J."/>
            <person name="Clum A."/>
            <person name="Reid I.D."/>
            <person name="Moisan M.C."/>
            <person name="Butler G."/>
            <person name="Nguyen T.T.M."/>
            <person name="Dewar K."/>
            <person name="Conant G."/>
            <person name="Drula E."/>
            <person name="Henrissat B."/>
            <person name="Hansel C."/>
            <person name="Singer S."/>
            <person name="Hutchinson M.I."/>
            <person name="de Vries R.P."/>
            <person name="Natvig D.O."/>
            <person name="Powell A.J."/>
            <person name="Tsang A."/>
            <person name="Grigoriev I.V."/>
        </authorList>
    </citation>
    <scope>NUCLEOTIDE SEQUENCE [LARGE SCALE GENOMIC DNA]</scope>
    <source>
        <strain evidence="1 2">CBS 494.80</strain>
    </source>
</reference>
<comment type="caution">
    <text evidence="1">The sequence shown here is derived from an EMBL/GenBank/DDBJ whole genome shotgun (WGS) entry which is preliminary data.</text>
</comment>
<keyword evidence="2" id="KW-1185">Reference proteome</keyword>
<gene>
    <name evidence="1" type="ORF">VTL71DRAFT_3240</name>
</gene>
<dbReference type="Proteomes" id="UP001595075">
    <property type="component" value="Unassembled WGS sequence"/>
</dbReference>
<dbReference type="EMBL" id="JAZHXI010000012">
    <property type="protein sequence ID" value="KAL2065570.1"/>
    <property type="molecule type" value="Genomic_DNA"/>
</dbReference>
<protein>
    <submittedName>
        <fullName evidence="1">Uncharacterized protein</fullName>
    </submittedName>
</protein>
<name>A0ABR4C6M3_9HELO</name>
<accession>A0ABR4C6M3</accession>
<proteinExistence type="predicted"/>
<sequence>MTIRNGRKLDIKTQRCHTDTVDTIQWCRTEARVLESRPFVCRVARTALKNIPSRIRKLAAVASVAERKTPGPKNLLKTINTIRIE</sequence>
<feature type="non-terminal residue" evidence="1">
    <location>
        <position position="85"/>
    </location>
</feature>